<keyword evidence="1" id="KW-0808">Transferase</keyword>
<dbReference type="HAMAP" id="MF_01121">
    <property type="entry name" value="Sirtuin_ClassIII"/>
    <property type="match status" value="1"/>
</dbReference>
<name>C2MC65_9PORP</name>
<feature type="binding site" evidence="3">
    <location>
        <begin position="17"/>
        <end position="36"/>
    </location>
    <ligand>
        <name>NAD(+)</name>
        <dbReference type="ChEBI" id="CHEBI:57540"/>
    </ligand>
</feature>
<dbReference type="InterPro" id="IPR003000">
    <property type="entry name" value="Sirtuin"/>
</dbReference>
<feature type="binding site" evidence="3">
    <location>
        <begin position="180"/>
        <end position="182"/>
    </location>
    <ligand>
        <name>NAD(+)</name>
        <dbReference type="ChEBI" id="CHEBI:57540"/>
    </ligand>
</feature>
<dbReference type="AlphaFoldDB" id="C2MC65"/>
<evidence type="ECO:0000256" key="3">
    <source>
        <dbReference type="HAMAP-Rule" id="MF_01121"/>
    </source>
</evidence>
<dbReference type="InterPro" id="IPR026591">
    <property type="entry name" value="Sirtuin_cat_small_dom_sf"/>
</dbReference>
<dbReference type="OrthoDB" id="9800582at2"/>
<evidence type="ECO:0000313" key="7">
    <source>
        <dbReference type="Proteomes" id="UP000003303"/>
    </source>
</evidence>
<comment type="catalytic activity">
    <reaction evidence="3">
        <text>N(6)-acetyl-L-lysyl-[protein] + NAD(+) + H2O = 2''-O-acetyl-ADP-D-ribose + nicotinamide + L-lysyl-[protein]</text>
        <dbReference type="Rhea" id="RHEA:43636"/>
        <dbReference type="Rhea" id="RHEA-COMP:9752"/>
        <dbReference type="Rhea" id="RHEA-COMP:10731"/>
        <dbReference type="ChEBI" id="CHEBI:15377"/>
        <dbReference type="ChEBI" id="CHEBI:17154"/>
        <dbReference type="ChEBI" id="CHEBI:29969"/>
        <dbReference type="ChEBI" id="CHEBI:57540"/>
        <dbReference type="ChEBI" id="CHEBI:61930"/>
        <dbReference type="ChEBI" id="CHEBI:83767"/>
        <dbReference type="EC" id="2.3.1.286"/>
    </reaction>
</comment>
<reference evidence="6 7" key="1">
    <citation type="submission" date="2009-04" db="EMBL/GenBank/DDBJ databases">
        <authorList>
            <person name="Sebastian Y."/>
            <person name="Madupu R."/>
            <person name="Durkin A.S."/>
            <person name="Torralba M."/>
            <person name="Methe B."/>
            <person name="Sutton G.G."/>
            <person name="Strausberg R.L."/>
            <person name="Nelson K.E."/>
        </authorList>
    </citation>
    <scope>NUCLEOTIDE SEQUENCE [LARGE SCALE GENOMIC DNA]</scope>
    <source>
        <strain evidence="6 7">60-3</strain>
    </source>
</reference>
<gene>
    <name evidence="3 6" type="primary">cobB</name>
    <name evidence="6" type="ORF">PORUE0001_0842</name>
</gene>
<dbReference type="GO" id="GO:0036055">
    <property type="term" value="F:protein-succinyllysine desuccinylase activity"/>
    <property type="evidence" value="ECO:0007669"/>
    <property type="project" value="UniProtKB-UniRule"/>
</dbReference>
<dbReference type="Gene3D" id="3.40.50.1220">
    <property type="entry name" value="TPP-binding domain"/>
    <property type="match status" value="1"/>
</dbReference>
<keyword evidence="3" id="KW-0963">Cytoplasm</keyword>
<feature type="binding site" evidence="3">
    <location>
        <position position="224"/>
    </location>
    <ligand>
        <name>NAD(+)</name>
        <dbReference type="ChEBI" id="CHEBI:57540"/>
    </ligand>
</feature>
<evidence type="ECO:0000256" key="4">
    <source>
        <dbReference type="PROSITE-ProRule" id="PRU00236"/>
    </source>
</evidence>
<dbReference type="EC" id="2.3.1.286" evidence="3"/>
<accession>C2MC65</accession>
<comment type="domain">
    <text evidence="3">2 residues (Tyr-61 and Arg-64) present in a large hydrophobic pocket are probably involved in substrate specificity. They are important for desuccinylation activity, but dispensable for deacetylation activity.</text>
</comment>
<feature type="binding site" evidence="3">
    <location>
        <position position="61"/>
    </location>
    <ligand>
        <name>substrate</name>
    </ligand>
</feature>
<dbReference type="CDD" id="cd01412">
    <property type="entry name" value="SIRT5_Af1_CobB"/>
    <property type="match status" value="1"/>
</dbReference>
<dbReference type="EMBL" id="ACLR01000170">
    <property type="protein sequence ID" value="EEK16671.1"/>
    <property type="molecule type" value="Genomic_DNA"/>
</dbReference>
<proteinExistence type="inferred from homology"/>
<feature type="domain" description="Deacetylase sirtuin-type" evidence="5">
    <location>
        <begin position="1"/>
        <end position="239"/>
    </location>
</feature>
<keyword evidence="7" id="KW-1185">Reference proteome</keyword>
<feature type="binding site" evidence="3">
    <location>
        <begin position="94"/>
        <end position="97"/>
    </location>
    <ligand>
        <name>NAD(+)</name>
        <dbReference type="ChEBI" id="CHEBI:57540"/>
    </ligand>
</feature>
<dbReference type="GO" id="GO:0005737">
    <property type="term" value="C:cytoplasm"/>
    <property type="evidence" value="ECO:0007669"/>
    <property type="project" value="UniProtKB-SubCell"/>
</dbReference>
<feature type="binding site" evidence="3">
    <location>
        <position position="64"/>
    </location>
    <ligand>
        <name>substrate</name>
    </ligand>
</feature>
<comment type="function">
    <text evidence="3">NAD-dependent lysine deacetylase and desuccinylase that specifically removes acetyl and succinyl groups on target proteins. Modulates the activities of several proteins which are inactive in their acylated form.</text>
</comment>
<evidence type="ECO:0000256" key="2">
    <source>
        <dbReference type="ARBA" id="ARBA00023027"/>
    </source>
</evidence>
<dbReference type="PANTHER" id="PTHR11085">
    <property type="entry name" value="NAD-DEPENDENT PROTEIN DEACYLASE SIRTUIN-5, MITOCHONDRIAL-RELATED"/>
    <property type="match status" value="1"/>
</dbReference>
<organism evidence="6 7">
    <name type="scientific">Porphyromonas uenonis 60-3</name>
    <dbReference type="NCBI Taxonomy" id="596327"/>
    <lineage>
        <taxon>Bacteria</taxon>
        <taxon>Pseudomonadati</taxon>
        <taxon>Bacteroidota</taxon>
        <taxon>Bacteroidia</taxon>
        <taxon>Bacteroidales</taxon>
        <taxon>Porphyromonadaceae</taxon>
        <taxon>Porphyromonas</taxon>
    </lineage>
</organism>
<comment type="catalytic activity">
    <reaction evidence="3">
        <text>N(6)-succinyl-L-lysyl-[protein] + NAD(+) + H2O = 2''-O-succinyl-ADP-D-ribose + nicotinamide + L-lysyl-[protein]</text>
        <dbReference type="Rhea" id="RHEA:47668"/>
        <dbReference type="Rhea" id="RHEA-COMP:9752"/>
        <dbReference type="Rhea" id="RHEA-COMP:11877"/>
        <dbReference type="ChEBI" id="CHEBI:15377"/>
        <dbReference type="ChEBI" id="CHEBI:17154"/>
        <dbReference type="ChEBI" id="CHEBI:29969"/>
        <dbReference type="ChEBI" id="CHEBI:57540"/>
        <dbReference type="ChEBI" id="CHEBI:87830"/>
        <dbReference type="ChEBI" id="CHEBI:87832"/>
    </reaction>
</comment>
<feature type="active site" description="Proton acceptor" evidence="3">
    <location>
        <position position="112"/>
    </location>
</feature>
<dbReference type="GO" id="GO:0070403">
    <property type="term" value="F:NAD+ binding"/>
    <property type="evidence" value="ECO:0007669"/>
    <property type="project" value="UniProtKB-UniRule"/>
</dbReference>
<dbReference type="InterPro" id="IPR026590">
    <property type="entry name" value="Ssirtuin_cat_dom"/>
</dbReference>
<dbReference type="InterPro" id="IPR029035">
    <property type="entry name" value="DHS-like_NAD/FAD-binding_dom"/>
</dbReference>
<dbReference type="GO" id="GO:0017136">
    <property type="term" value="F:histone deacetylase activity, NAD-dependent"/>
    <property type="evidence" value="ECO:0007669"/>
    <property type="project" value="TreeGrafter"/>
</dbReference>
<dbReference type="InterPro" id="IPR027546">
    <property type="entry name" value="Sirtuin_class_III"/>
</dbReference>
<dbReference type="PROSITE" id="PS50305">
    <property type="entry name" value="SIRTUIN"/>
    <property type="match status" value="1"/>
</dbReference>
<comment type="similarity">
    <text evidence="3">Belongs to the sirtuin family. Class III subfamily.</text>
</comment>
<keyword evidence="2 3" id="KW-0520">NAD</keyword>
<dbReference type="PANTHER" id="PTHR11085:SF4">
    <property type="entry name" value="NAD-DEPENDENT PROTEIN DEACYLASE"/>
    <property type="match status" value="1"/>
</dbReference>
<dbReference type="GO" id="GO:0036054">
    <property type="term" value="F:protein-malonyllysine demalonylase activity"/>
    <property type="evidence" value="ECO:0007669"/>
    <property type="project" value="InterPro"/>
</dbReference>
<dbReference type="STRING" id="596327.PORUE0001_0842"/>
<evidence type="ECO:0000313" key="6">
    <source>
        <dbReference type="EMBL" id="EEK16671.1"/>
    </source>
</evidence>
<comment type="caution">
    <text evidence="3 4">Lacks conserved residue(s) required for the propagation of feature annotation.</text>
</comment>
<evidence type="ECO:0000259" key="5">
    <source>
        <dbReference type="PROSITE" id="PS50305"/>
    </source>
</evidence>
<dbReference type="Gene3D" id="3.30.1600.10">
    <property type="entry name" value="SIR2/SIRT2 'Small Domain"/>
    <property type="match status" value="1"/>
</dbReference>
<sequence>MTNPSNQAKRKLVILTGAGVSAESGISTFRDSDGLWENYPVQDVASIEGFVRNPQLVLDFYNARRRDYVGCEPNAAHYGLAELERQYDVTVVTQNVDNLHERAGSSKVIHLHGELMKNCSVRNTQKTYPVDPKHPDLHVGDLAPDGSQLRPFIVWFGEAVPMIEPAIREASQADIMVVVGTSLNVYPAASLLAYVPNGTPIYLIDPKEVNTHGIAHVTHIQKVATQGVKELLDILMPQS</sequence>
<dbReference type="InterPro" id="IPR050134">
    <property type="entry name" value="NAD-dep_sirtuin_deacylases"/>
</dbReference>
<evidence type="ECO:0000256" key="1">
    <source>
        <dbReference type="ARBA" id="ARBA00022679"/>
    </source>
</evidence>
<protein>
    <recommendedName>
        <fullName evidence="3">NAD-dependent protein deacylase</fullName>
        <ecNumber evidence="3">2.3.1.286</ecNumber>
    </recommendedName>
    <alternativeName>
        <fullName evidence="3">Regulatory protein SIR2 homolog</fullName>
    </alternativeName>
</protein>
<dbReference type="RefSeq" id="WP_007365470.1">
    <property type="nucleotide sequence ID" value="NZ_ACLR01000170.1"/>
</dbReference>
<dbReference type="Proteomes" id="UP000003303">
    <property type="component" value="Unassembled WGS sequence"/>
</dbReference>
<comment type="caution">
    <text evidence="6">The sequence shown here is derived from an EMBL/GenBank/DDBJ whole genome shotgun (WGS) entry which is preliminary data.</text>
</comment>
<comment type="subcellular location">
    <subcellularLocation>
        <location evidence="3">Cytoplasm</location>
    </subcellularLocation>
</comment>
<dbReference type="Pfam" id="PF02146">
    <property type="entry name" value="SIR2"/>
    <property type="match status" value="1"/>
</dbReference>
<dbReference type="eggNOG" id="COG0846">
    <property type="taxonomic scope" value="Bacteria"/>
</dbReference>
<dbReference type="SUPFAM" id="SSF52467">
    <property type="entry name" value="DHS-like NAD/FAD-binding domain"/>
    <property type="match status" value="1"/>
</dbReference>